<evidence type="ECO:0000313" key="6">
    <source>
        <dbReference type="EMBL" id="SOC39046.1"/>
    </source>
</evidence>
<sequence length="290" mass="33425">MDIRQLQYYKEIVKQGSISKAAELLNIAQPPLSQALKKLELELGTTLIHRYRQKWQLTETGELLYQYAEQVLGQMEEVQRRIQEIEEGTAGTLRIGVSSACSNMLIDYIADFRNKFPQIKTNIYSGDSEGLLMKLNHKEIDIALIIRPSNTEQYEYKSLKEQPAVLIVPNEWTTSISEQPTLEEIAEFPFIMLGAMEGHSFYENIINSFNKHDLNPNIIIECKDIQMVVAFVNRGLGISIIPRMEYQSLLFEHFKAYELHQFKINVEPVLMKLKGEPTSKAAACFWDLFQ</sequence>
<dbReference type="InterPro" id="IPR050950">
    <property type="entry name" value="HTH-type_LysR_regulators"/>
</dbReference>
<dbReference type="GO" id="GO:0005829">
    <property type="term" value="C:cytosol"/>
    <property type="evidence" value="ECO:0007669"/>
    <property type="project" value="TreeGrafter"/>
</dbReference>
<dbReference type="PROSITE" id="PS50931">
    <property type="entry name" value="HTH_LYSR"/>
    <property type="match status" value="1"/>
</dbReference>
<dbReference type="AlphaFoldDB" id="A0A285UEN8"/>
<dbReference type="PANTHER" id="PTHR30419:SF28">
    <property type="entry name" value="HTH-TYPE TRANSCRIPTIONAL REGULATOR BSDA"/>
    <property type="match status" value="1"/>
</dbReference>
<organism evidence="6 7">
    <name type="scientific">Ureibacillus acetophenoni</name>
    <dbReference type="NCBI Taxonomy" id="614649"/>
    <lineage>
        <taxon>Bacteria</taxon>
        <taxon>Bacillati</taxon>
        <taxon>Bacillota</taxon>
        <taxon>Bacilli</taxon>
        <taxon>Bacillales</taxon>
        <taxon>Caryophanaceae</taxon>
        <taxon>Ureibacillus</taxon>
    </lineage>
</organism>
<gene>
    <name evidence="6" type="ORF">SAMN05877842_10520</name>
</gene>
<dbReference type="PANTHER" id="PTHR30419">
    <property type="entry name" value="HTH-TYPE TRANSCRIPTIONAL REGULATOR YBHD"/>
    <property type="match status" value="1"/>
</dbReference>
<dbReference type="GO" id="GO:0003700">
    <property type="term" value="F:DNA-binding transcription factor activity"/>
    <property type="evidence" value="ECO:0007669"/>
    <property type="project" value="InterPro"/>
</dbReference>
<comment type="similarity">
    <text evidence="1">Belongs to the LysR transcriptional regulatory family.</text>
</comment>
<dbReference type="InterPro" id="IPR036388">
    <property type="entry name" value="WH-like_DNA-bd_sf"/>
</dbReference>
<dbReference type="Proteomes" id="UP000219252">
    <property type="component" value="Unassembled WGS sequence"/>
</dbReference>
<evidence type="ECO:0000256" key="1">
    <source>
        <dbReference type="ARBA" id="ARBA00009437"/>
    </source>
</evidence>
<dbReference type="EMBL" id="OBQC01000005">
    <property type="protein sequence ID" value="SOC39046.1"/>
    <property type="molecule type" value="Genomic_DNA"/>
</dbReference>
<keyword evidence="3 6" id="KW-0238">DNA-binding</keyword>
<dbReference type="Gene3D" id="3.40.190.290">
    <property type="match status" value="1"/>
</dbReference>
<keyword evidence="2" id="KW-0805">Transcription regulation</keyword>
<evidence type="ECO:0000313" key="7">
    <source>
        <dbReference type="Proteomes" id="UP000219252"/>
    </source>
</evidence>
<evidence type="ECO:0000259" key="5">
    <source>
        <dbReference type="PROSITE" id="PS50931"/>
    </source>
</evidence>
<dbReference type="PRINTS" id="PR00039">
    <property type="entry name" value="HTHLYSR"/>
</dbReference>
<dbReference type="InterPro" id="IPR036390">
    <property type="entry name" value="WH_DNA-bd_sf"/>
</dbReference>
<evidence type="ECO:0000256" key="2">
    <source>
        <dbReference type="ARBA" id="ARBA00023015"/>
    </source>
</evidence>
<feature type="domain" description="HTH lysR-type" evidence="5">
    <location>
        <begin position="1"/>
        <end position="58"/>
    </location>
</feature>
<keyword evidence="7" id="KW-1185">Reference proteome</keyword>
<dbReference type="InterPro" id="IPR000847">
    <property type="entry name" value="LysR_HTH_N"/>
</dbReference>
<dbReference type="Pfam" id="PF00126">
    <property type="entry name" value="HTH_1"/>
    <property type="match status" value="1"/>
</dbReference>
<dbReference type="SUPFAM" id="SSF46785">
    <property type="entry name" value="Winged helix' DNA-binding domain"/>
    <property type="match status" value="1"/>
</dbReference>
<dbReference type="RefSeq" id="WP_097149226.1">
    <property type="nucleotide sequence ID" value="NZ_OBQC01000005.1"/>
</dbReference>
<keyword evidence="4" id="KW-0804">Transcription</keyword>
<dbReference type="FunFam" id="1.10.10.10:FF:000001">
    <property type="entry name" value="LysR family transcriptional regulator"/>
    <property type="match status" value="1"/>
</dbReference>
<dbReference type="CDD" id="cd05466">
    <property type="entry name" value="PBP2_LTTR_substrate"/>
    <property type="match status" value="1"/>
</dbReference>
<reference evidence="7" key="1">
    <citation type="submission" date="2017-08" db="EMBL/GenBank/DDBJ databases">
        <authorList>
            <person name="Varghese N."/>
            <person name="Submissions S."/>
        </authorList>
    </citation>
    <scope>NUCLEOTIDE SEQUENCE [LARGE SCALE GENOMIC DNA]</scope>
    <source>
        <strain evidence="7">JC23</strain>
    </source>
</reference>
<evidence type="ECO:0000256" key="4">
    <source>
        <dbReference type="ARBA" id="ARBA00023163"/>
    </source>
</evidence>
<dbReference type="SUPFAM" id="SSF53850">
    <property type="entry name" value="Periplasmic binding protein-like II"/>
    <property type="match status" value="1"/>
</dbReference>
<evidence type="ECO:0000256" key="3">
    <source>
        <dbReference type="ARBA" id="ARBA00023125"/>
    </source>
</evidence>
<name>A0A285UEN8_9BACL</name>
<accession>A0A285UEN8</accession>
<dbReference type="GO" id="GO:0003677">
    <property type="term" value="F:DNA binding"/>
    <property type="evidence" value="ECO:0007669"/>
    <property type="project" value="UniProtKB-KW"/>
</dbReference>
<dbReference type="OrthoDB" id="9803735at2"/>
<proteinExistence type="inferred from homology"/>
<dbReference type="Pfam" id="PF03466">
    <property type="entry name" value="LysR_substrate"/>
    <property type="match status" value="1"/>
</dbReference>
<protein>
    <submittedName>
        <fullName evidence="6">DNA-binding transcriptional LysR family regulator</fullName>
    </submittedName>
</protein>
<dbReference type="InterPro" id="IPR005119">
    <property type="entry name" value="LysR_subst-bd"/>
</dbReference>
<dbReference type="Gene3D" id="1.10.10.10">
    <property type="entry name" value="Winged helix-like DNA-binding domain superfamily/Winged helix DNA-binding domain"/>
    <property type="match status" value="1"/>
</dbReference>